<evidence type="ECO:0000256" key="5">
    <source>
        <dbReference type="ARBA" id="ARBA00022989"/>
    </source>
</evidence>
<dbReference type="AlphaFoldDB" id="A0A1F8FMD0"/>
<feature type="transmembrane region" description="Helical" evidence="7">
    <location>
        <begin position="85"/>
        <end position="105"/>
    </location>
</feature>
<accession>A0A1F8FMD0</accession>
<comment type="subcellular location">
    <subcellularLocation>
        <location evidence="1">Membrane</location>
        <topology evidence="1">Multi-pass membrane protein</topology>
    </subcellularLocation>
</comment>
<evidence type="ECO:0000256" key="2">
    <source>
        <dbReference type="ARBA" id="ARBA00006464"/>
    </source>
</evidence>
<reference evidence="9 10" key="1">
    <citation type="journal article" date="2016" name="Nat. Commun.">
        <title>Thousands of microbial genomes shed light on interconnected biogeochemical processes in an aquifer system.</title>
        <authorList>
            <person name="Anantharaman K."/>
            <person name="Brown C.T."/>
            <person name="Hug L.A."/>
            <person name="Sharon I."/>
            <person name="Castelle C.J."/>
            <person name="Probst A.J."/>
            <person name="Thomas B.C."/>
            <person name="Singh A."/>
            <person name="Wilkins M.J."/>
            <person name="Karaoz U."/>
            <person name="Brodie E.L."/>
            <person name="Williams K.H."/>
            <person name="Hubbard S.S."/>
            <person name="Banfield J.F."/>
        </authorList>
    </citation>
    <scope>NUCLEOTIDE SEQUENCE [LARGE SCALE GENOMIC DNA]</scope>
</reference>
<dbReference type="PANTHER" id="PTHR30576">
    <property type="entry name" value="COLANIC BIOSYNTHESIS UDP-GLUCOSE LIPID CARRIER TRANSFERASE"/>
    <property type="match status" value="1"/>
</dbReference>
<gene>
    <name evidence="9" type="ORF">A3C71_01495</name>
</gene>
<feature type="domain" description="Bacterial sugar transferase" evidence="8">
    <location>
        <begin position="268"/>
        <end position="455"/>
    </location>
</feature>
<evidence type="ECO:0000256" key="6">
    <source>
        <dbReference type="ARBA" id="ARBA00023136"/>
    </source>
</evidence>
<comment type="similarity">
    <text evidence="2">Belongs to the bacterial sugar transferase family.</text>
</comment>
<feature type="transmembrane region" description="Helical" evidence="7">
    <location>
        <begin position="52"/>
        <end position="73"/>
    </location>
</feature>
<dbReference type="InterPro" id="IPR017475">
    <property type="entry name" value="EPS_sugar_tfrase"/>
</dbReference>
<dbReference type="NCBIfam" id="TIGR03025">
    <property type="entry name" value="EPS_sugtrans"/>
    <property type="match status" value="1"/>
</dbReference>
<organism evidence="9 10">
    <name type="scientific">Candidatus Yanofskybacteria bacterium RIFCSPHIGHO2_02_FULL_43_15c</name>
    <dbReference type="NCBI Taxonomy" id="1802679"/>
    <lineage>
        <taxon>Bacteria</taxon>
        <taxon>Candidatus Yanofskyibacteriota</taxon>
    </lineage>
</organism>
<evidence type="ECO:0000256" key="4">
    <source>
        <dbReference type="ARBA" id="ARBA00022692"/>
    </source>
</evidence>
<evidence type="ECO:0000259" key="8">
    <source>
        <dbReference type="Pfam" id="PF02397"/>
    </source>
</evidence>
<proteinExistence type="inferred from homology"/>
<dbReference type="GO" id="GO:0016020">
    <property type="term" value="C:membrane"/>
    <property type="evidence" value="ECO:0007669"/>
    <property type="project" value="UniProtKB-SubCell"/>
</dbReference>
<dbReference type="EMBL" id="MGJT01000003">
    <property type="protein sequence ID" value="OGN13636.1"/>
    <property type="molecule type" value="Genomic_DNA"/>
</dbReference>
<dbReference type="PANTHER" id="PTHR30576:SF10">
    <property type="entry name" value="SLL5057 PROTEIN"/>
    <property type="match status" value="1"/>
</dbReference>
<sequence>MKKSELFFNTLLLPLDFLMIFLAGLATYFLRTEILSSFRPVLFDFNLPFEKYFLLVVLVAVLFIVIFAVSGLYSLKTTTGRIEEFFRVVIASSAGIMGLIVYIFLRQELFNSRFLVMGGWILTILFVSIGRFLVRQLQKNLVARYDFGIHKVLVIGDDKVSAKITEEIRKNPSVGYRVVKHLENPEVSEVKSAIGNPGIDEVILANPNYLSEKVLEIVDFCNENHLAFKFVPNIYQMLTANFSVDVLAGVPVIELRRTNLDGWGRVIKRAADVIGSVLALIIFSPILLLVAFAIKWETEGPVLVRLRRMSQNKEFYLLKFRSMVKNAEELKPYLAALNERNDGPLFKIKNDPRITGVGKFIRRYRLDELPQFANVLRGDMSLVGPRPHQPDEIANYEKHHKKVLSIKAGVTGLAQVSGSSDLPFEEEVALDSFYIENWSLVQDIKILLKTGVKMLLDRSAV</sequence>
<keyword evidence="5 7" id="KW-1133">Transmembrane helix</keyword>
<feature type="transmembrane region" description="Helical" evidence="7">
    <location>
        <begin position="7"/>
        <end position="30"/>
    </location>
</feature>
<protein>
    <recommendedName>
        <fullName evidence="8">Bacterial sugar transferase domain-containing protein</fullName>
    </recommendedName>
</protein>
<dbReference type="Proteomes" id="UP000178197">
    <property type="component" value="Unassembled WGS sequence"/>
</dbReference>
<keyword evidence="3" id="KW-0808">Transferase</keyword>
<feature type="transmembrane region" description="Helical" evidence="7">
    <location>
        <begin position="117"/>
        <end position="134"/>
    </location>
</feature>
<dbReference type="Gene3D" id="3.40.50.720">
    <property type="entry name" value="NAD(P)-binding Rossmann-like Domain"/>
    <property type="match status" value="1"/>
</dbReference>
<dbReference type="InterPro" id="IPR003362">
    <property type="entry name" value="Bact_transf"/>
</dbReference>
<evidence type="ECO:0000256" key="7">
    <source>
        <dbReference type="SAM" id="Phobius"/>
    </source>
</evidence>
<dbReference type="Pfam" id="PF02397">
    <property type="entry name" value="Bac_transf"/>
    <property type="match status" value="1"/>
</dbReference>
<feature type="transmembrane region" description="Helical" evidence="7">
    <location>
        <begin position="273"/>
        <end position="294"/>
    </location>
</feature>
<dbReference type="GO" id="GO:0016780">
    <property type="term" value="F:phosphotransferase activity, for other substituted phosphate groups"/>
    <property type="evidence" value="ECO:0007669"/>
    <property type="project" value="TreeGrafter"/>
</dbReference>
<name>A0A1F8FMD0_9BACT</name>
<evidence type="ECO:0000256" key="3">
    <source>
        <dbReference type="ARBA" id="ARBA00022679"/>
    </source>
</evidence>
<keyword evidence="6 7" id="KW-0472">Membrane</keyword>
<keyword evidence="4 7" id="KW-0812">Transmembrane</keyword>
<evidence type="ECO:0000256" key="1">
    <source>
        <dbReference type="ARBA" id="ARBA00004141"/>
    </source>
</evidence>
<evidence type="ECO:0000313" key="10">
    <source>
        <dbReference type="Proteomes" id="UP000178197"/>
    </source>
</evidence>
<evidence type="ECO:0000313" key="9">
    <source>
        <dbReference type="EMBL" id="OGN13636.1"/>
    </source>
</evidence>
<comment type="caution">
    <text evidence="9">The sequence shown here is derived from an EMBL/GenBank/DDBJ whole genome shotgun (WGS) entry which is preliminary data.</text>
</comment>